<sequence>MEPSSSSSNLLPLAINSRSAEFSSPSSPLTVRAQHVGIEVQAGFNPNLLGEIVRALDLDEPYKCMEEEVQSRMEASHDSLVRGSPTEKK</sequence>
<evidence type="ECO:0000313" key="2">
    <source>
        <dbReference type="Proteomes" id="UP000615455"/>
    </source>
</evidence>
<reference evidence="2" key="1">
    <citation type="journal article" date="2019" name="Int. J. Syst. Evol. Microbiol.">
        <title>The Global Catalogue of Microorganisms (GCM) 10K type strain sequencing project: providing services to taxonomists for standard genome sequencing and annotation.</title>
        <authorList>
            <consortium name="The Broad Institute Genomics Platform"/>
            <consortium name="The Broad Institute Genome Sequencing Center for Infectious Disease"/>
            <person name="Wu L."/>
            <person name="Ma J."/>
        </authorList>
    </citation>
    <scope>NUCLEOTIDE SEQUENCE [LARGE SCALE GENOMIC DNA]</scope>
    <source>
        <strain evidence="2">CGMCC 1.15043</strain>
    </source>
</reference>
<protein>
    <submittedName>
        <fullName evidence="1">Uncharacterized protein</fullName>
    </submittedName>
</protein>
<evidence type="ECO:0000313" key="1">
    <source>
        <dbReference type="EMBL" id="GFZ78687.1"/>
    </source>
</evidence>
<organism evidence="1 2">
    <name type="scientific">Paenibacillus marchantiophytorum</name>
    <dbReference type="NCBI Taxonomy" id="1619310"/>
    <lineage>
        <taxon>Bacteria</taxon>
        <taxon>Bacillati</taxon>
        <taxon>Bacillota</taxon>
        <taxon>Bacilli</taxon>
        <taxon>Bacillales</taxon>
        <taxon>Paenibacillaceae</taxon>
        <taxon>Paenibacillus</taxon>
    </lineage>
</organism>
<accession>A0ABQ1EMG5</accession>
<dbReference type="Proteomes" id="UP000615455">
    <property type="component" value="Unassembled WGS sequence"/>
</dbReference>
<comment type="caution">
    <text evidence="1">The sequence shown here is derived from an EMBL/GenBank/DDBJ whole genome shotgun (WGS) entry which is preliminary data.</text>
</comment>
<proteinExistence type="predicted"/>
<dbReference type="EMBL" id="BMHE01000010">
    <property type="protein sequence ID" value="GFZ78687.1"/>
    <property type="molecule type" value="Genomic_DNA"/>
</dbReference>
<name>A0ABQ1EMG5_9BACL</name>
<keyword evidence="2" id="KW-1185">Reference proteome</keyword>
<gene>
    <name evidence="1" type="ORF">GCM10008018_25260</name>
</gene>